<evidence type="ECO:0000313" key="2">
    <source>
        <dbReference type="EMBL" id="KAF6227527.1"/>
    </source>
</evidence>
<name>A0A8H6FGC6_9LECA</name>
<dbReference type="AlphaFoldDB" id="A0A8H6FGC6"/>
<dbReference type="RefSeq" id="XP_037159018.1">
    <property type="nucleotide sequence ID" value="XM_037314038.1"/>
</dbReference>
<comment type="caution">
    <text evidence="2">The sequence shown here is derived from an EMBL/GenBank/DDBJ whole genome shotgun (WGS) entry which is preliminary data.</text>
</comment>
<dbReference type="Proteomes" id="UP000578531">
    <property type="component" value="Unassembled WGS sequence"/>
</dbReference>
<evidence type="ECO:0000313" key="3">
    <source>
        <dbReference type="Proteomes" id="UP000578531"/>
    </source>
</evidence>
<dbReference type="GeneID" id="59293802"/>
<evidence type="ECO:0000256" key="1">
    <source>
        <dbReference type="SAM" id="MobiDB-lite"/>
    </source>
</evidence>
<sequence>MELNATVQEEPAQLKMKVGVKKEHQDDEDGSRMPMKKALFLGRTVGLAVRNAAPTRSH</sequence>
<organism evidence="2 3">
    <name type="scientific">Letharia columbiana</name>
    <dbReference type="NCBI Taxonomy" id="112416"/>
    <lineage>
        <taxon>Eukaryota</taxon>
        <taxon>Fungi</taxon>
        <taxon>Dikarya</taxon>
        <taxon>Ascomycota</taxon>
        <taxon>Pezizomycotina</taxon>
        <taxon>Lecanoromycetes</taxon>
        <taxon>OSLEUM clade</taxon>
        <taxon>Lecanoromycetidae</taxon>
        <taxon>Lecanorales</taxon>
        <taxon>Lecanorineae</taxon>
        <taxon>Parmeliaceae</taxon>
        <taxon>Letharia</taxon>
    </lineage>
</organism>
<keyword evidence="3" id="KW-1185">Reference proteome</keyword>
<reference evidence="2 3" key="1">
    <citation type="journal article" date="2020" name="Genomics">
        <title>Complete, high-quality genomes from long-read metagenomic sequencing of two wolf lichen thalli reveals enigmatic genome architecture.</title>
        <authorList>
            <person name="McKenzie S.K."/>
            <person name="Walston R.F."/>
            <person name="Allen J.L."/>
        </authorList>
    </citation>
    <scope>NUCLEOTIDE SEQUENCE [LARGE SCALE GENOMIC DNA]</scope>
    <source>
        <strain evidence="2">WasteWater2</strain>
    </source>
</reference>
<accession>A0A8H6FGC6</accession>
<proteinExistence type="predicted"/>
<feature type="region of interest" description="Disordered" evidence="1">
    <location>
        <begin position="1"/>
        <end position="34"/>
    </location>
</feature>
<gene>
    <name evidence="2" type="ORF">HO173_012166</name>
</gene>
<protein>
    <submittedName>
        <fullName evidence="2">Uncharacterized protein</fullName>
    </submittedName>
</protein>
<dbReference type="EMBL" id="JACCJC010000085">
    <property type="protein sequence ID" value="KAF6227527.1"/>
    <property type="molecule type" value="Genomic_DNA"/>
</dbReference>